<dbReference type="GO" id="GO:0022625">
    <property type="term" value="C:cytosolic large ribosomal subunit"/>
    <property type="evidence" value="ECO:0007669"/>
    <property type="project" value="TreeGrafter"/>
</dbReference>
<feature type="domain" description="DUF4216" evidence="6">
    <location>
        <begin position="150"/>
        <end position="221"/>
    </location>
</feature>
<evidence type="ECO:0000259" key="5">
    <source>
        <dbReference type="Pfam" id="PF03946"/>
    </source>
</evidence>
<gene>
    <name evidence="7" type="ORF">BUALT_Bualt14G0052300</name>
</gene>
<dbReference type="Proteomes" id="UP000826271">
    <property type="component" value="Unassembled WGS sequence"/>
</dbReference>
<dbReference type="InterPro" id="IPR036796">
    <property type="entry name" value="Ribosomal_uL11_N_sf"/>
</dbReference>
<evidence type="ECO:0000256" key="2">
    <source>
        <dbReference type="ARBA" id="ARBA00022980"/>
    </source>
</evidence>
<keyword evidence="8" id="KW-1185">Reference proteome</keyword>
<dbReference type="InterPro" id="IPR036769">
    <property type="entry name" value="Ribosomal_uL11_C_sf"/>
</dbReference>
<sequence>MPPKFDPSQVIDVFVRVTGGEVGAASSLVPKIGPLGLSRKKIEEDIAKETAKDWKGLRVTVKLTVQNLLGEGHRRPLRRRSGHQGAQGAGARSSMAKDLSGTVKKILGTCVSVGCTVDGKDPKDLQQEINDGDVEVDALLRICSFDARVYYTNGIKFLMFKCDWVDPEKGVKQDEYNFTFVNFNHLLHNNNMPIDEPFILSTQADQVWYVPDPLQTGWNVVMKITPRDHFDIYSTFEAELFANQQLDDHVPT</sequence>
<evidence type="ECO:0000259" key="6">
    <source>
        <dbReference type="Pfam" id="PF13952"/>
    </source>
</evidence>
<comment type="caution">
    <text evidence="7">The sequence shown here is derived from an EMBL/GenBank/DDBJ whole genome shotgun (WGS) entry which is preliminary data.</text>
</comment>
<dbReference type="EMBL" id="WHWC01000014">
    <property type="protein sequence ID" value="KAG8369808.1"/>
    <property type="molecule type" value="Genomic_DNA"/>
</dbReference>
<keyword evidence="3" id="KW-0687">Ribonucleoprotein</keyword>
<dbReference type="GO" id="GO:0070180">
    <property type="term" value="F:large ribosomal subunit rRNA binding"/>
    <property type="evidence" value="ECO:0007669"/>
    <property type="project" value="TreeGrafter"/>
</dbReference>
<dbReference type="InterPro" id="IPR020785">
    <property type="entry name" value="Ribosomal_uL11_CS"/>
</dbReference>
<dbReference type="PANTHER" id="PTHR11661">
    <property type="entry name" value="60S RIBOSOMAL PROTEIN L12"/>
    <property type="match status" value="1"/>
</dbReference>
<dbReference type="SUPFAM" id="SSF46906">
    <property type="entry name" value="Ribosomal protein L11, C-terminal domain"/>
    <property type="match status" value="1"/>
</dbReference>
<evidence type="ECO:0000256" key="1">
    <source>
        <dbReference type="ARBA" id="ARBA00010537"/>
    </source>
</evidence>
<evidence type="ECO:0008006" key="9">
    <source>
        <dbReference type="Google" id="ProtNLM"/>
    </source>
</evidence>
<reference evidence="7" key="1">
    <citation type="submission" date="2019-10" db="EMBL/GenBank/DDBJ databases">
        <authorList>
            <person name="Zhang R."/>
            <person name="Pan Y."/>
            <person name="Wang J."/>
            <person name="Ma R."/>
            <person name="Yu S."/>
        </authorList>
    </citation>
    <scope>NUCLEOTIDE SEQUENCE</scope>
    <source>
        <strain evidence="7">LA-IB0</strain>
        <tissue evidence="7">Leaf</tissue>
    </source>
</reference>
<dbReference type="InterPro" id="IPR025312">
    <property type="entry name" value="DUF4216"/>
</dbReference>
<dbReference type="FunFam" id="1.10.10.250:FF:000019">
    <property type="entry name" value="Uncharacterized protein"/>
    <property type="match status" value="1"/>
</dbReference>
<feature type="domain" description="Large ribosomal subunit protein uL11 N-terminal" evidence="5">
    <location>
        <begin position="15"/>
        <end position="66"/>
    </location>
</feature>
<dbReference type="SUPFAM" id="SSF54747">
    <property type="entry name" value="Ribosomal L11/L12e N-terminal domain"/>
    <property type="match status" value="1"/>
</dbReference>
<dbReference type="Pfam" id="PF13952">
    <property type="entry name" value="DUF4216"/>
    <property type="match status" value="1"/>
</dbReference>
<protein>
    <recommendedName>
        <fullName evidence="9">60S ribosomal protein L12</fullName>
    </recommendedName>
</protein>
<dbReference type="PROSITE" id="PS00359">
    <property type="entry name" value="RIBOSOMAL_L11"/>
    <property type="match status" value="1"/>
</dbReference>
<dbReference type="InterPro" id="IPR000911">
    <property type="entry name" value="Ribosomal_uL11"/>
</dbReference>
<comment type="similarity">
    <text evidence="1">Belongs to the universal ribosomal protein uL11 family.</text>
</comment>
<dbReference type="Gene3D" id="1.10.10.250">
    <property type="entry name" value="Ribosomal protein L11, C-terminal domain"/>
    <property type="match status" value="1"/>
</dbReference>
<dbReference type="InterPro" id="IPR020784">
    <property type="entry name" value="Ribosomal_uL11_N"/>
</dbReference>
<evidence type="ECO:0000313" key="8">
    <source>
        <dbReference type="Proteomes" id="UP000826271"/>
    </source>
</evidence>
<accession>A0AAV6WGS2</accession>
<dbReference type="Pfam" id="PF03946">
    <property type="entry name" value="Ribosomal_L11_N"/>
    <property type="match status" value="1"/>
</dbReference>
<dbReference type="GO" id="GO:0003735">
    <property type="term" value="F:structural constituent of ribosome"/>
    <property type="evidence" value="ECO:0007669"/>
    <property type="project" value="InterPro"/>
</dbReference>
<dbReference type="Gene3D" id="3.30.1550.10">
    <property type="entry name" value="Ribosomal protein L11/L12, N-terminal domain"/>
    <property type="match status" value="1"/>
</dbReference>
<name>A0AAV6WGS2_9LAMI</name>
<evidence type="ECO:0000256" key="3">
    <source>
        <dbReference type="ARBA" id="ARBA00023274"/>
    </source>
</evidence>
<dbReference type="GO" id="GO:0006412">
    <property type="term" value="P:translation"/>
    <property type="evidence" value="ECO:0007669"/>
    <property type="project" value="InterPro"/>
</dbReference>
<organism evidence="7 8">
    <name type="scientific">Buddleja alternifolia</name>
    <dbReference type="NCBI Taxonomy" id="168488"/>
    <lineage>
        <taxon>Eukaryota</taxon>
        <taxon>Viridiplantae</taxon>
        <taxon>Streptophyta</taxon>
        <taxon>Embryophyta</taxon>
        <taxon>Tracheophyta</taxon>
        <taxon>Spermatophyta</taxon>
        <taxon>Magnoliopsida</taxon>
        <taxon>eudicotyledons</taxon>
        <taxon>Gunneridae</taxon>
        <taxon>Pentapetalae</taxon>
        <taxon>asterids</taxon>
        <taxon>lamiids</taxon>
        <taxon>Lamiales</taxon>
        <taxon>Scrophulariaceae</taxon>
        <taxon>Buddlejeae</taxon>
        <taxon>Buddleja</taxon>
    </lineage>
</organism>
<keyword evidence="2" id="KW-0689">Ribosomal protein</keyword>
<evidence type="ECO:0000313" key="7">
    <source>
        <dbReference type="EMBL" id="KAG8369808.1"/>
    </source>
</evidence>
<dbReference type="SMART" id="SM00649">
    <property type="entry name" value="RL11"/>
    <property type="match status" value="1"/>
</dbReference>
<feature type="region of interest" description="Disordered" evidence="4">
    <location>
        <begin position="73"/>
        <end position="96"/>
    </location>
</feature>
<dbReference type="AlphaFoldDB" id="A0AAV6WGS2"/>
<proteinExistence type="inferred from homology"/>
<evidence type="ECO:0000256" key="4">
    <source>
        <dbReference type="SAM" id="MobiDB-lite"/>
    </source>
</evidence>
<dbReference type="PANTHER" id="PTHR11661:SF2">
    <property type="entry name" value="LARGE RIBOSOMAL SUBUNIT PROTEIN UL11"/>
    <property type="match status" value="1"/>
</dbReference>
<dbReference type="FunFam" id="3.30.1550.10:FF:000002">
    <property type="entry name" value="60S ribosomal protein L12"/>
    <property type="match status" value="1"/>
</dbReference>